<dbReference type="InterPro" id="IPR014032">
    <property type="entry name" value="Peptidase_A24A_bac"/>
</dbReference>
<dbReference type="Pfam" id="PF01478">
    <property type="entry name" value="Peptidase_A24"/>
    <property type="match status" value="1"/>
</dbReference>
<evidence type="ECO:0000256" key="9">
    <source>
        <dbReference type="RuleBase" id="RU003794"/>
    </source>
</evidence>
<accession>A0ABR8Q8U2</accession>
<keyword evidence="9" id="KW-0489">Methyltransferase</keyword>
<dbReference type="Proteomes" id="UP000604241">
    <property type="component" value="Unassembled WGS sequence"/>
</dbReference>
<comment type="catalytic activity">
    <reaction evidence="9">
        <text>Typically cleaves a -Gly-|-Phe- bond to release an N-terminal, basic peptide of 5-8 residues from type IV prepilin, and then N-methylates the new N-terminal amino group, the methyl donor being S-adenosyl-L-methionine.</text>
        <dbReference type="EC" id="3.4.23.43"/>
    </reaction>
</comment>
<keyword evidence="5 9" id="KW-0812">Transmembrane</keyword>
<keyword evidence="9" id="KW-0378">Hydrolase</keyword>
<evidence type="ECO:0000256" key="1">
    <source>
        <dbReference type="ARBA" id="ARBA00004429"/>
    </source>
</evidence>
<dbReference type="PANTHER" id="PTHR30487">
    <property type="entry name" value="TYPE 4 PREPILIN-LIKE PROTEINS LEADER PEPTIDE-PROCESSING ENZYME"/>
    <property type="match status" value="1"/>
</dbReference>
<evidence type="ECO:0000259" key="11">
    <source>
        <dbReference type="Pfam" id="PF01478"/>
    </source>
</evidence>
<feature type="domain" description="Prepilin peptidase A24 N-terminal" evidence="12">
    <location>
        <begin position="12"/>
        <end position="94"/>
    </location>
</feature>
<keyword evidence="7 10" id="KW-0472">Membrane</keyword>
<keyword evidence="9" id="KW-0808">Transferase</keyword>
<evidence type="ECO:0000313" key="13">
    <source>
        <dbReference type="EMBL" id="MBD7916840.1"/>
    </source>
</evidence>
<dbReference type="Pfam" id="PF06750">
    <property type="entry name" value="A24_N_bact"/>
    <property type="match status" value="1"/>
</dbReference>
<feature type="transmembrane region" description="Helical" evidence="10">
    <location>
        <begin position="152"/>
        <end position="174"/>
    </location>
</feature>
<comment type="caution">
    <text evidence="13">The sequence shown here is derived from an EMBL/GenBank/DDBJ whole genome shotgun (WGS) entry which is preliminary data.</text>
</comment>
<dbReference type="InterPro" id="IPR000045">
    <property type="entry name" value="Prepilin_IV_endopep_pep"/>
</dbReference>
<dbReference type="Gene3D" id="1.20.120.1220">
    <property type="match status" value="1"/>
</dbReference>
<evidence type="ECO:0000256" key="2">
    <source>
        <dbReference type="ARBA" id="ARBA00005801"/>
    </source>
</evidence>
<protein>
    <recommendedName>
        <fullName evidence="9">Prepilin leader peptidase/N-methyltransferase</fullName>
        <ecNumber evidence="9">2.1.1.-</ecNumber>
        <ecNumber evidence="9">3.4.23.43</ecNumber>
    </recommendedName>
</protein>
<evidence type="ECO:0000259" key="12">
    <source>
        <dbReference type="Pfam" id="PF06750"/>
    </source>
</evidence>
<comment type="subcellular location">
    <subcellularLocation>
        <location evidence="1">Cell inner membrane</location>
        <topology evidence="1">Multi-pass membrane protein</topology>
    </subcellularLocation>
    <subcellularLocation>
        <location evidence="9">Cell membrane</location>
        <topology evidence="9">Multi-pass membrane protein</topology>
    </subcellularLocation>
</comment>
<dbReference type="InterPro" id="IPR010627">
    <property type="entry name" value="Prepilin_pept_A24_N"/>
</dbReference>
<feature type="transmembrane region" description="Helical" evidence="10">
    <location>
        <begin position="126"/>
        <end position="145"/>
    </location>
</feature>
<reference evidence="13 14" key="1">
    <citation type="submission" date="2020-08" db="EMBL/GenBank/DDBJ databases">
        <title>A Genomic Blueprint of the Chicken Gut Microbiome.</title>
        <authorList>
            <person name="Gilroy R."/>
            <person name="Ravi A."/>
            <person name="Getino M."/>
            <person name="Pursley I."/>
            <person name="Horton D.L."/>
            <person name="Alikhan N.-F."/>
            <person name="Baker D."/>
            <person name="Gharbi K."/>
            <person name="Hall N."/>
            <person name="Watson M."/>
            <person name="Adriaenssens E.M."/>
            <person name="Foster-Nyarko E."/>
            <person name="Jarju S."/>
            <person name="Secka A."/>
            <person name="Antonio M."/>
            <person name="Oren A."/>
            <person name="Chaudhuri R."/>
            <person name="La Ragione R.M."/>
            <person name="Hildebrand F."/>
            <person name="Pallen M.J."/>
        </authorList>
    </citation>
    <scope>NUCLEOTIDE SEQUENCE [LARGE SCALE GENOMIC DNA]</scope>
    <source>
        <strain evidence="13 14">Sa3CUA2</strain>
    </source>
</reference>
<keyword evidence="9" id="KW-0511">Multifunctional enzyme</keyword>
<dbReference type="RefSeq" id="WP_191779396.1">
    <property type="nucleotide sequence ID" value="NZ_JACSQV010000001.1"/>
</dbReference>
<organism evidence="13 14">
    <name type="scientific">Cellulomonas avistercoris</name>
    <dbReference type="NCBI Taxonomy" id="2762242"/>
    <lineage>
        <taxon>Bacteria</taxon>
        <taxon>Bacillati</taxon>
        <taxon>Actinomycetota</taxon>
        <taxon>Actinomycetes</taxon>
        <taxon>Micrococcales</taxon>
        <taxon>Cellulomonadaceae</taxon>
        <taxon>Cellulomonas</taxon>
    </lineage>
</organism>
<name>A0ABR8Q8U2_9CELL</name>
<dbReference type="InterPro" id="IPR050882">
    <property type="entry name" value="Prepilin_peptidase/N-MTase"/>
</dbReference>
<evidence type="ECO:0000256" key="7">
    <source>
        <dbReference type="ARBA" id="ARBA00023136"/>
    </source>
</evidence>
<evidence type="ECO:0000256" key="3">
    <source>
        <dbReference type="ARBA" id="ARBA00022475"/>
    </source>
</evidence>
<gene>
    <name evidence="13" type="ORF">H9657_00905</name>
</gene>
<proteinExistence type="inferred from homology"/>
<feature type="transmembrane region" description="Helical" evidence="10">
    <location>
        <begin position="5"/>
        <end position="27"/>
    </location>
</feature>
<evidence type="ECO:0000256" key="6">
    <source>
        <dbReference type="ARBA" id="ARBA00022989"/>
    </source>
</evidence>
<feature type="transmembrane region" description="Helical" evidence="10">
    <location>
        <begin position="76"/>
        <end position="95"/>
    </location>
</feature>
<dbReference type="PRINTS" id="PR00864">
    <property type="entry name" value="PREPILNPTASE"/>
</dbReference>
<keyword evidence="9" id="KW-0645">Protease</keyword>
<keyword evidence="3" id="KW-1003">Cell membrane</keyword>
<evidence type="ECO:0000256" key="5">
    <source>
        <dbReference type="ARBA" id="ARBA00022692"/>
    </source>
</evidence>
<sequence>MTGFVVAVCAAFGLVIGSFLNVVIWRVPRGESVVRPPSACPGCGAPVRPRDNVPVLSWILLRGRCRDCGEPISARYPVVEALTGLLFAATAWFFGPSWDLPAHLYLVAIGVALAYIDIDVHRLPDAITLPSYPVVLALLAVAAAGTGDWSSYLRAVVCGALLWAFYLLLVLVYPRGMGLGDVKLAGVLGMYLGWAGWGAFAVGTFGAFLVGGVFSLGLLATRRAGRKTGIPFGPWMLIGAALGIVVGEPLWRGYLDLTLGA</sequence>
<comment type="function">
    <text evidence="9">Plays an essential role in type IV pili and type II pseudopili formation by proteolytically removing the leader sequence from substrate proteins and subsequently monomethylating the alpha-amino group of the newly exposed N-terminal phenylalanine.</text>
</comment>
<dbReference type="PANTHER" id="PTHR30487:SF0">
    <property type="entry name" value="PREPILIN LEADER PEPTIDASE_N-METHYLTRANSFERASE-RELATED"/>
    <property type="match status" value="1"/>
</dbReference>
<evidence type="ECO:0000256" key="10">
    <source>
        <dbReference type="SAM" id="Phobius"/>
    </source>
</evidence>
<feature type="domain" description="Prepilin type IV endopeptidase peptidase" evidence="11">
    <location>
        <begin position="105"/>
        <end position="215"/>
    </location>
</feature>
<dbReference type="EC" id="3.4.23.43" evidence="9"/>
<dbReference type="EC" id="2.1.1.-" evidence="9"/>
<evidence type="ECO:0000256" key="4">
    <source>
        <dbReference type="ARBA" id="ARBA00022519"/>
    </source>
</evidence>
<dbReference type="EMBL" id="JACSQV010000001">
    <property type="protein sequence ID" value="MBD7916840.1"/>
    <property type="molecule type" value="Genomic_DNA"/>
</dbReference>
<keyword evidence="6 10" id="KW-1133">Transmembrane helix</keyword>
<keyword evidence="4" id="KW-0997">Cell inner membrane</keyword>
<feature type="transmembrane region" description="Helical" evidence="10">
    <location>
        <begin position="232"/>
        <end position="251"/>
    </location>
</feature>
<evidence type="ECO:0000313" key="14">
    <source>
        <dbReference type="Proteomes" id="UP000604241"/>
    </source>
</evidence>
<keyword evidence="14" id="KW-1185">Reference proteome</keyword>
<comment type="similarity">
    <text evidence="2 8">Belongs to the peptidase A24 family.</text>
</comment>
<evidence type="ECO:0000256" key="8">
    <source>
        <dbReference type="RuleBase" id="RU003793"/>
    </source>
</evidence>
<feature type="transmembrane region" description="Helical" evidence="10">
    <location>
        <begin position="194"/>
        <end position="220"/>
    </location>
</feature>